<dbReference type="GO" id="GO:0016874">
    <property type="term" value="F:ligase activity"/>
    <property type="evidence" value="ECO:0007669"/>
    <property type="project" value="UniProtKB-KW"/>
</dbReference>
<dbReference type="Pfam" id="PF18105">
    <property type="entry name" value="PGM1_C"/>
    <property type="match status" value="1"/>
</dbReference>
<evidence type="ECO:0000313" key="2">
    <source>
        <dbReference type="EMBL" id="MCA9730192.1"/>
    </source>
</evidence>
<evidence type="ECO:0000259" key="1">
    <source>
        <dbReference type="Pfam" id="PF18105"/>
    </source>
</evidence>
<feature type="non-terminal residue" evidence="2">
    <location>
        <position position="1"/>
    </location>
</feature>
<protein>
    <submittedName>
        <fullName evidence="2">Carboxylate-amine ligase</fullName>
    </submittedName>
</protein>
<sequence length="115" mass="12649">SGHFVAPSGKRKYYYATDNLKSPAYVGLLPEDFMDVLTLHGLHFQHSSDTGVLFFMIGAVSQFGKVGVVCIGDSREEADGLYEHAVTILDRETGADRELQGRPAPILDSVMTRME</sequence>
<dbReference type="InterPro" id="IPR041356">
    <property type="entry name" value="PGM1_C"/>
</dbReference>
<evidence type="ECO:0000313" key="3">
    <source>
        <dbReference type="Proteomes" id="UP000697710"/>
    </source>
</evidence>
<name>A0A956M4Z1_UNCEI</name>
<feature type="domain" description="PGM1 C-terminal" evidence="1">
    <location>
        <begin position="36"/>
        <end position="83"/>
    </location>
</feature>
<dbReference type="Proteomes" id="UP000697710">
    <property type="component" value="Unassembled WGS sequence"/>
</dbReference>
<dbReference type="EMBL" id="JAGQHR010001034">
    <property type="protein sequence ID" value="MCA9730192.1"/>
    <property type="molecule type" value="Genomic_DNA"/>
</dbReference>
<keyword evidence="2" id="KW-0436">Ligase</keyword>
<reference evidence="2" key="1">
    <citation type="submission" date="2020-04" db="EMBL/GenBank/DDBJ databases">
        <authorList>
            <person name="Zhang T."/>
        </authorList>
    </citation>
    <scope>NUCLEOTIDE SEQUENCE</scope>
    <source>
        <strain evidence="2">HKST-UBA01</strain>
    </source>
</reference>
<reference evidence="2" key="2">
    <citation type="journal article" date="2021" name="Microbiome">
        <title>Successional dynamics and alternative stable states in a saline activated sludge microbial community over 9 years.</title>
        <authorList>
            <person name="Wang Y."/>
            <person name="Ye J."/>
            <person name="Ju F."/>
            <person name="Liu L."/>
            <person name="Boyd J.A."/>
            <person name="Deng Y."/>
            <person name="Parks D.H."/>
            <person name="Jiang X."/>
            <person name="Yin X."/>
            <person name="Woodcroft B.J."/>
            <person name="Tyson G.W."/>
            <person name="Hugenholtz P."/>
            <person name="Polz M.F."/>
            <person name="Zhang T."/>
        </authorList>
    </citation>
    <scope>NUCLEOTIDE SEQUENCE</scope>
    <source>
        <strain evidence="2">HKST-UBA01</strain>
    </source>
</reference>
<accession>A0A956M4Z1</accession>
<proteinExistence type="predicted"/>
<organism evidence="2 3">
    <name type="scientific">Eiseniibacteriota bacterium</name>
    <dbReference type="NCBI Taxonomy" id="2212470"/>
    <lineage>
        <taxon>Bacteria</taxon>
        <taxon>Candidatus Eiseniibacteriota</taxon>
    </lineage>
</organism>
<dbReference type="AlphaFoldDB" id="A0A956M4Z1"/>
<gene>
    <name evidence="2" type="ORF">KC729_21085</name>
</gene>
<comment type="caution">
    <text evidence="2">The sequence shown here is derived from an EMBL/GenBank/DDBJ whole genome shotgun (WGS) entry which is preliminary data.</text>
</comment>